<dbReference type="InterPro" id="IPR050336">
    <property type="entry name" value="Chromosome_partition/occlusion"/>
</dbReference>
<dbReference type="PANTHER" id="PTHR33375">
    <property type="entry name" value="CHROMOSOME-PARTITIONING PROTEIN PARB-RELATED"/>
    <property type="match status" value="1"/>
</dbReference>
<dbReference type="GO" id="GO:0007059">
    <property type="term" value="P:chromosome segregation"/>
    <property type="evidence" value="ECO:0007669"/>
    <property type="project" value="TreeGrafter"/>
</dbReference>
<dbReference type="SUPFAM" id="SSF110849">
    <property type="entry name" value="ParB/Sulfiredoxin"/>
    <property type="match status" value="1"/>
</dbReference>
<dbReference type="InterPro" id="IPR013741">
    <property type="entry name" value="KorB_domain"/>
</dbReference>
<dbReference type="GO" id="GO:0045892">
    <property type="term" value="P:negative regulation of DNA-templated transcription"/>
    <property type="evidence" value="ECO:0007669"/>
    <property type="project" value="InterPro"/>
</dbReference>
<dbReference type="InterPro" id="IPR003115">
    <property type="entry name" value="ParB_N"/>
</dbReference>
<evidence type="ECO:0000313" key="3">
    <source>
        <dbReference type="EMBL" id="ASD48432.1"/>
    </source>
</evidence>
<evidence type="ECO:0000259" key="2">
    <source>
        <dbReference type="SMART" id="SM00470"/>
    </source>
</evidence>
<reference evidence="3" key="1">
    <citation type="submission" date="2017-02" db="EMBL/GenBank/DDBJ databases">
        <title>Emergence of VIM metallo-beta-lactamase producing Alcaligenes faecalis in GAZA, Palestine.</title>
        <authorList>
            <person name="Al Laham N."/>
            <person name="Chavda K."/>
            <person name="Cienfuegos V."/>
            <person name="Kreiswirth B."/>
            <person name="Chen L."/>
        </authorList>
    </citation>
    <scope>NUCLEOTIDE SEQUENCE</scope>
    <source>
        <strain evidence="3">GZAF1</strain>
        <plasmid evidence="3">pGZAF1_VIM</plasmid>
    </source>
</reference>
<protein>
    <recommendedName>
        <fullName evidence="2">ParB-like N-terminal domain-containing protein</fullName>
    </recommendedName>
</protein>
<dbReference type="EMBL" id="KY623659">
    <property type="protein sequence ID" value="ASD48432.1"/>
    <property type="molecule type" value="Genomic_DNA"/>
</dbReference>
<comment type="similarity">
    <text evidence="1">Belongs to the ParB family.</text>
</comment>
<dbReference type="Gene3D" id="1.10.10.2830">
    <property type="match status" value="1"/>
</dbReference>
<dbReference type="Gene3D" id="2.30.30.150">
    <property type="entry name" value="KorB, C-terminal domain"/>
    <property type="match status" value="1"/>
</dbReference>
<dbReference type="AlphaFoldDB" id="A0A1Z3MKU7"/>
<dbReference type="Pfam" id="PF08535">
    <property type="entry name" value="KorB"/>
    <property type="match status" value="1"/>
</dbReference>
<geneLocation type="plasmid" evidence="3">
    <name>pGZAF1_VIM</name>
</geneLocation>
<dbReference type="InterPro" id="IPR004437">
    <property type="entry name" value="ParB/RepB/Spo0J"/>
</dbReference>
<feature type="domain" description="ParB-like N-terminal" evidence="2">
    <location>
        <begin position="25"/>
        <end position="114"/>
    </location>
</feature>
<dbReference type="GO" id="GO:0005694">
    <property type="term" value="C:chromosome"/>
    <property type="evidence" value="ECO:0007669"/>
    <property type="project" value="TreeGrafter"/>
</dbReference>
<dbReference type="InterPro" id="IPR037048">
    <property type="entry name" value="KorB_C_sf"/>
</dbReference>
<dbReference type="InterPro" id="IPR036086">
    <property type="entry name" value="ParB/Sulfiredoxin_sf"/>
</dbReference>
<accession>A0A1Z3MKU7</accession>
<organism evidence="3">
    <name type="scientific">Alcaligenes faecalis</name>
    <dbReference type="NCBI Taxonomy" id="511"/>
    <lineage>
        <taxon>Bacteria</taxon>
        <taxon>Pseudomonadati</taxon>
        <taxon>Pseudomonadota</taxon>
        <taxon>Betaproteobacteria</taxon>
        <taxon>Burkholderiales</taxon>
        <taxon>Alcaligenaceae</taxon>
        <taxon>Alcaligenes</taxon>
    </lineage>
</organism>
<dbReference type="Pfam" id="PF02195">
    <property type="entry name" value="ParB_N"/>
    <property type="match status" value="1"/>
</dbReference>
<sequence length="384" mass="41750">MGKFGSLQTLTQLTKMAAGGDNMILTVQPDELVSEEQVRKIFRNLDALADSLETEGQQSPIIVSPRNKDGKYVIQKGERRWRAAKLRNLAVKIYVNNTDQSDMDAKAGQLIENIQRDNLTAMEIADALGEMSDSGMTGVQIAKRISMSTKFVSVHLSLRNLSEPVRALVADNVTGDADLLYTLEQIAKIDAKRCMAMCEQARANGITRKHAVQVYKVLKEQKAAEKARAQAETQAPKIPSQDRESIVPTTLQATGGESAASEETQVAATRNAGPVVATHLEPQTGSKINRLKDKSLSDNPFLTDEEKAQATSQTSSTEAVNPFIQSESGVVVTVKLSDDVGTTGRLLLDREPQEETLAWVRTADGDELEVEVSALSITSIKINA</sequence>
<dbReference type="PANTHER" id="PTHR33375:SF1">
    <property type="entry name" value="CHROMOSOME-PARTITIONING PROTEIN PARB-RELATED"/>
    <property type="match status" value="1"/>
</dbReference>
<dbReference type="Gene3D" id="3.90.1530.30">
    <property type="match status" value="1"/>
</dbReference>
<dbReference type="RefSeq" id="WP_086069350.1">
    <property type="nucleotide sequence ID" value="NZ_KY623659.1"/>
</dbReference>
<dbReference type="SMART" id="SM00470">
    <property type="entry name" value="ParB"/>
    <property type="match status" value="1"/>
</dbReference>
<evidence type="ECO:0000256" key="1">
    <source>
        <dbReference type="ARBA" id="ARBA00006295"/>
    </source>
</evidence>
<name>A0A1Z3MKU7_ALCFA</name>
<proteinExistence type="inferred from homology"/>
<dbReference type="GO" id="GO:0003677">
    <property type="term" value="F:DNA binding"/>
    <property type="evidence" value="ECO:0007669"/>
    <property type="project" value="InterPro"/>
</dbReference>
<keyword evidence="3" id="KW-0614">Plasmid</keyword>
<dbReference type="SUPFAM" id="SSF109709">
    <property type="entry name" value="KorB DNA-binding domain-like"/>
    <property type="match status" value="1"/>
</dbReference>
<dbReference type="NCBIfam" id="TIGR00180">
    <property type="entry name" value="parB_part"/>
    <property type="match status" value="1"/>
</dbReference>